<keyword evidence="1" id="KW-0732">Signal</keyword>
<accession>A0A939QU71</accession>
<feature type="signal peptide" evidence="1">
    <location>
        <begin position="1"/>
        <end position="23"/>
    </location>
</feature>
<dbReference type="EMBL" id="JAGFOA010000006">
    <property type="protein sequence ID" value="MBO3664751.1"/>
    <property type="molecule type" value="Genomic_DNA"/>
</dbReference>
<evidence type="ECO:0000256" key="1">
    <source>
        <dbReference type="SAM" id="SignalP"/>
    </source>
</evidence>
<organism evidence="3 4">
    <name type="scientific">Microbacterium stercoris</name>
    <dbReference type="NCBI Taxonomy" id="2820289"/>
    <lineage>
        <taxon>Bacteria</taxon>
        <taxon>Bacillati</taxon>
        <taxon>Actinomycetota</taxon>
        <taxon>Actinomycetes</taxon>
        <taxon>Micrococcales</taxon>
        <taxon>Microbacteriaceae</taxon>
        <taxon>Microbacterium</taxon>
    </lineage>
</organism>
<dbReference type="Gene3D" id="2.60.40.420">
    <property type="entry name" value="Cupredoxins - blue copper proteins"/>
    <property type="match status" value="1"/>
</dbReference>
<evidence type="ECO:0000313" key="3">
    <source>
        <dbReference type="EMBL" id="MBO3664751.1"/>
    </source>
</evidence>
<feature type="domain" description="EfeO-type cupredoxin-like" evidence="2">
    <location>
        <begin position="38"/>
        <end position="126"/>
    </location>
</feature>
<dbReference type="PANTHER" id="PTHR36507">
    <property type="entry name" value="BLL1555 PROTEIN"/>
    <property type="match status" value="1"/>
</dbReference>
<evidence type="ECO:0000313" key="4">
    <source>
        <dbReference type="Proteomes" id="UP000680132"/>
    </source>
</evidence>
<sequence>MRRPVPTLIAAAVSLLTATGLVACTIGGAGQTEGALAASHEHAGHTPSTHTVAIRDLAFTPSEIEVAAGDTVAWSFDDEGMLHHVEATDGEFESPIQGEGSFSATFEEPGEHRYVCSIHPYMTGVVRIR</sequence>
<reference evidence="3" key="1">
    <citation type="submission" date="2021-03" db="EMBL/GenBank/DDBJ databases">
        <title>Microbacterium sp. nov., a novel actinobacterium isolated from cow dung.</title>
        <authorList>
            <person name="Zhang L."/>
        </authorList>
    </citation>
    <scope>NUCLEOTIDE SEQUENCE</scope>
    <source>
        <strain evidence="3">NEAU-LLB</strain>
    </source>
</reference>
<dbReference type="AlphaFoldDB" id="A0A939QU71"/>
<feature type="chain" id="PRO_5038951590" evidence="1">
    <location>
        <begin position="24"/>
        <end position="129"/>
    </location>
</feature>
<dbReference type="PANTHER" id="PTHR36507:SF1">
    <property type="entry name" value="BLL1555 PROTEIN"/>
    <property type="match status" value="1"/>
</dbReference>
<dbReference type="RefSeq" id="WP_208504708.1">
    <property type="nucleotide sequence ID" value="NZ_JAGFOA010000006.1"/>
</dbReference>
<dbReference type="PROSITE" id="PS51257">
    <property type="entry name" value="PROKAR_LIPOPROTEIN"/>
    <property type="match status" value="1"/>
</dbReference>
<dbReference type="Pfam" id="PF13473">
    <property type="entry name" value="Cupredoxin_1"/>
    <property type="match status" value="1"/>
</dbReference>
<name>A0A939QU71_9MICO</name>
<dbReference type="InterPro" id="IPR028096">
    <property type="entry name" value="EfeO_Cupredoxin"/>
</dbReference>
<keyword evidence="4" id="KW-1185">Reference proteome</keyword>
<dbReference type="InterPro" id="IPR052721">
    <property type="entry name" value="ET_Amicyanin"/>
</dbReference>
<dbReference type="SUPFAM" id="SSF49503">
    <property type="entry name" value="Cupredoxins"/>
    <property type="match status" value="1"/>
</dbReference>
<evidence type="ECO:0000259" key="2">
    <source>
        <dbReference type="Pfam" id="PF13473"/>
    </source>
</evidence>
<protein>
    <submittedName>
        <fullName evidence="3">Cupredoxin domain-containing protein</fullName>
    </submittedName>
</protein>
<dbReference type="Proteomes" id="UP000680132">
    <property type="component" value="Unassembled WGS sequence"/>
</dbReference>
<gene>
    <name evidence="3" type="ORF">J5V96_14730</name>
</gene>
<comment type="caution">
    <text evidence="3">The sequence shown here is derived from an EMBL/GenBank/DDBJ whole genome shotgun (WGS) entry which is preliminary data.</text>
</comment>
<dbReference type="InterPro" id="IPR008972">
    <property type="entry name" value="Cupredoxin"/>
</dbReference>
<proteinExistence type="predicted"/>